<dbReference type="VEuPathDB" id="FungiDB:MGL_1694"/>
<keyword evidence="8" id="KW-0493">Microtubule</keyword>
<evidence type="ECO:0000313" key="21">
    <source>
        <dbReference type="Proteomes" id="UP000008837"/>
    </source>
</evidence>
<keyword evidence="11" id="KW-0995">Kinetochore</keyword>
<evidence type="ECO:0000256" key="3">
    <source>
        <dbReference type="ARBA" id="ARBA00004629"/>
    </source>
</evidence>
<evidence type="ECO:0000256" key="8">
    <source>
        <dbReference type="ARBA" id="ARBA00022701"/>
    </source>
</evidence>
<evidence type="ECO:0000256" key="5">
    <source>
        <dbReference type="ARBA" id="ARBA00022454"/>
    </source>
</evidence>
<dbReference type="PANTHER" id="PTHR28216:SF1">
    <property type="entry name" value="DASH COMPLEX SUBUNIT DUO1"/>
    <property type="match status" value="1"/>
</dbReference>
<dbReference type="PANTHER" id="PTHR28216">
    <property type="entry name" value="DASH COMPLEX SUBUNIT DUO1"/>
    <property type="match status" value="1"/>
</dbReference>
<dbReference type="RefSeq" id="XP_001731511.1">
    <property type="nucleotide sequence ID" value="XM_001731459.1"/>
</dbReference>
<evidence type="ECO:0000256" key="10">
    <source>
        <dbReference type="ARBA" id="ARBA00022829"/>
    </source>
</evidence>
<keyword evidence="7" id="KW-0132">Cell division</keyword>
<dbReference type="GO" id="GO:0051301">
    <property type="term" value="P:cell division"/>
    <property type="evidence" value="ECO:0007669"/>
    <property type="project" value="UniProtKB-KW"/>
</dbReference>
<evidence type="ECO:0000256" key="7">
    <source>
        <dbReference type="ARBA" id="ARBA00022618"/>
    </source>
</evidence>
<keyword evidence="13" id="KW-0206">Cytoskeleton</keyword>
<dbReference type="OMA" id="KESYHQY"/>
<dbReference type="STRING" id="425265.A8PYN3"/>
<dbReference type="Proteomes" id="UP000008837">
    <property type="component" value="Unassembled WGS sequence"/>
</dbReference>
<evidence type="ECO:0000256" key="13">
    <source>
        <dbReference type="ARBA" id="ARBA00023212"/>
    </source>
</evidence>
<dbReference type="GeneID" id="5855818"/>
<evidence type="ECO:0000256" key="1">
    <source>
        <dbReference type="ARBA" id="ARBA00004123"/>
    </source>
</evidence>
<dbReference type="EMBL" id="AAYY01000004">
    <property type="protein sequence ID" value="EDP44297.1"/>
    <property type="molecule type" value="Genomic_DNA"/>
</dbReference>
<evidence type="ECO:0000256" key="17">
    <source>
        <dbReference type="ARBA" id="ARBA00044152"/>
    </source>
</evidence>
<dbReference type="Pfam" id="PF08651">
    <property type="entry name" value="DASH_Duo1"/>
    <property type="match status" value="1"/>
</dbReference>
<evidence type="ECO:0000256" key="16">
    <source>
        <dbReference type="ARBA" id="ARBA00023328"/>
    </source>
</evidence>
<keyword evidence="21" id="KW-1185">Reference proteome</keyword>
<keyword evidence="16" id="KW-0137">Centromere</keyword>
<feature type="region of interest" description="Disordered" evidence="19">
    <location>
        <begin position="161"/>
        <end position="245"/>
    </location>
</feature>
<keyword evidence="6" id="KW-0963">Cytoplasm</keyword>
<evidence type="ECO:0000256" key="6">
    <source>
        <dbReference type="ARBA" id="ARBA00022490"/>
    </source>
</evidence>
<evidence type="ECO:0000256" key="14">
    <source>
        <dbReference type="ARBA" id="ARBA00023242"/>
    </source>
</evidence>
<comment type="similarity">
    <text evidence="4">Belongs to the DASH complex DUO1 family.</text>
</comment>
<dbReference type="InParanoid" id="A8PYN3"/>
<organism evidence="20 21">
    <name type="scientific">Malassezia globosa (strain ATCC MYA-4612 / CBS 7966)</name>
    <name type="common">Dandruff-associated fungus</name>
    <dbReference type="NCBI Taxonomy" id="425265"/>
    <lineage>
        <taxon>Eukaryota</taxon>
        <taxon>Fungi</taxon>
        <taxon>Dikarya</taxon>
        <taxon>Basidiomycota</taxon>
        <taxon>Ustilaginomycotina</taxon>
        <taxon>Malasseziomycetes</taxon>
        <taxon>Malasseziales</taxon>
        <taxon>Malasseziaceae</taxon>
        <taxon>Malassezia</taxon>
    </lineage>
</organism>
<dbReference type="KEGG" id="mgl:MGL_1694"/>
<keyword evidence="12" id="KW-0175">Coiled coil</keyword>
<keyword evidence="15" id="KW-0131">Cell cycle</keyword>
<dbReference type="OrthoDB" id="5599235at2759"/>
<dbReference type="GO" id="GO:0042729">
    <property type="term" value="C:DASH complex"/>
    <property type="evidence" value="ECO:0007669"/>
    <property type="project" value="InterPro"/>
</dbReference>
<dbReference type="GO" id="GO:0005874">
    <property type="term" value="C:microtubule"/>
    <property type="evidence" value="ECO:0007669"/>
    <property type="project" value="UniProtKB-KW"/>
</dbReference>
<evidence type="ECO:0000256" key="18">
    <source>
        <dbReference type="ARBA" id="ARBA00044358"/>
    </source>
</evidence>
<name>A8PYN3_MALGO</name>
<gene>
    <name evidence="20" type="ORF">MGL_1694</name>
</gene>
<reference evidence="20 21" key="1">
    <citation type="journal article" date="2007" name="Proc. Natl. Acad. Sci. U.S.A.">
        <title>Dandruff-associated Malassezia genomes reveal convergent and divergent virulence traits shared with plant and human fungal pathogens.</title>
        <authorList>
            <person name="Xu J."/>
            <person name="Saunders C.W."/>
            <person name="Hu P."/>
            <person name="Grant R.A."/>
            <person name="Boekhout T."/>
            <person name="Kuramae E.E."/>
            <person name="Kronstad J.W."/>
            <person name="Deangelis Y.M."/>
            <person name="Reeder N.L."/>
            <person name="Johnstone K.R."/>
            <person name="Leland M."/>
            <person name="Fieno A.M."/>
            <person name="Begley W.M."/>
            <person name="Sun Y."/>
            <person name="Lacey M.P."/>
            <person name="Chaudhary T."/>
            <person name="Keough T."/>
            <person name="Chu L."/>
            <person name="Sears R."/>
            <person name="Yuan B."/>
            <person name="Dawson T.L.Jr."/>
        </authorList>
    </citation>
    <scope>NUCLEOTIDE SEQUENCE [LARGE SCALE GENOMIC DNA]</scope>
    <source>
        <strain evidence="21">ATCC MYA-4612 / CBS 7966</strain>
    </source>
</reference>
<evidence type="ECO:0000256" key="11">
    <source>
        <dbReference type="ARBA" id="ARBA00022838"/>
    </source>
</evidence>
<protein>
    <recommendedName>
        <fullName evidence="17">DASH complex subunit DUO1</fullName>
    </recommendedName>
    <alternativeName>
        <fullName evidence="18">Outer kinetochore protein DUO1</fullName>
    </alternativeName>
</protein>
<evidence type="ECO:0000256" key="2">
    <source>
        <dbReference type="ARBA" id="ARBA00004186"/>
    </source>
</evidence>
<dbReference type="GO" id="GO:0000278">
    <property type="term" value="P:mitotic cell cycle"/>
    <property type="evidence" value="ECO:0007669"/>
    <property type="project" value="InterPro"/>
</dbReference>
<proteinExistence type="inferred from homology"/>
<dbReference type="InterPro" id="IPR013960">
    <property type="entry name" value="DASH_Duo1"/>
</dbReference>
<feature type="compositionally biased region" description="Low complexity" evidence="19">
    <location>
        <begin position="210"/>
        <end position="220"/>
    </location>
</feature>
<keyword evidence="10" id="KW-0159">Chromosome partition</keyword>
<evidence type="ECO:0000256" key="15">
    <source>
        <dbReference type="ARBA" id="ARBA00023306"/>
    </source>
</evidence>
<keyword evidence="14" id="KW-0539">Nucleus</keyword>
<evidence type="ECO:0000256" key="4">
    <source>
        <dbReference type="ARBA" id="ARBA00005366"/>
    </source>
</evidence>
<sequence length="260" mass="27985">MDESTPTAPRILADDSTMDVSLGDTTSNLSTLQKGDDSILGHVLLGGESVPESLRSLTASIPRGSEEEETTEQVNLQLQQLRQLNQVFETYEDTLTSSMDEIQIFSQKIKETDALLDVYLHLLTQAQRRRALLGDPSWSGASQEALREQIAKQEAKTRAALASEMAAQSASSSTVPNSYRGASRSGRGHPPARPAHRGNGIRGGRGSGGSNSVSRASTSRPPSDRATHSTATRGHHPLSSSFSHSSTSTFERFFYAALLT</sequence>
<comment type="subcellular location">
    <subcellularLocation>
        <location evidence="3">Chromosome</location>
        <location evidence="3">Centromere</location>
        <location evidence="3">Kinetochore</location>
    </subcellularLocation>
    <subcellularLocation>
        <location evidence="2">Cytoplasm</location>
        <location evidence="2">Cytoskeleton</location>
        <location evidence="2">Spindle</location>
    </subcellularLocation>
    <subcellularLocation>
        <location evidence="1">Nucleus</location>
    </subcellularLocation>
</comment>
<feature type="compositionally biased region" description="Low complexity" evidence="19">
    <location>
        <begin position="161"/>
        <end position="173"/>
    </location>
</feature>
<dbReference type="GO" id="GO:0007059">
    <property type="term" value="P:chromosome segregation"/>
    <property type="evidence" value="ECO:0007669"/>
    <property type="project" value="UniProtKB-KW"/>
</dbReference>
<comment type="caution">
    <text evidence="20">The sequence shown here is derived from an EMBL/GenBank/DDBJ whole genome shotgun (WGS) entry which is preliminary data.</text>
</comment>
<keyword evidence="5" id="KW-0158">Chromosome</keyword>
<evidence type="ECO:0000256" key="12">
    <source>
        <dbReference type="ARBA" id="ARBA00023054"/>
    </source>
</evidence>
<dbReference type="AlphaFoldDB" id="A8PYN3"/>
<evidence type="ECO:0000256" key="19">
    <source>
        <dbReference type="SAM" id="MobiDB-lite"/>
    </source>
</evidence>
<feature type="compositionally biased region" description="Gly residues" evidence="19">
    <location>
        <begin position="200"/>
        <end position="209"/>
    </location>
</feature>
<keyword evidence="9" id="KW-0498">Mitosis</keyword>
<accession>A8PYN3</accession>
<evidence type="ECO:0000313" key="20">
    <source>
        <dbReference type="EMBL" id="EDP44297.1"/>
    </source>
</evidence>
<dbReference type="GO" id="GO:0072686">
    <property type="term" value="C:mitotic spindle"/>
    <property type="evidence" value="ECO:0007669"/>
    <property type="project" value="InterPro"/>
</dbReference>
<evidence type="ECO:0000256" key="9">
    <source>
        <dbReference type="ARBA" id="ARBA00022776"/>
    </source>
</evidence>